<evidence type="ECO:0000256" key="1">
    <source>
        <dbReference type="SAM" id="MobiDB-lite"/>
    </source>
</evidence>
<dbReference type="InterPro" id="IPR025711">
    <property type="entry name" value="PepSY"/>
</dbReference>
<sequence>MLRKTILLLPAALLGALPFAASAETMDQSELDMFRSASVTISQASDAALQAHAGTLATVAFGDENGRAAYEAVVIGSDGQPWTVLIDAKTGEVFASALSSSMDDHEDQGDGQDEEDHDGETNDG</sequence>
<feature type="domain" description="PepSY" evidence="3">
    <location>
        <begin position="39"/>
        <end position="94"/>
    </location>
</feature>
<dbReference type="EMBL" id="JAAATX020000009">
    <property type="protein sequence ID" value="MBU9698799.1"/>
    <property type="molecule type" value="Genomic_DNA"/>
</dbReference>
<dbReference type="Pfam" id="PF03413">
    <property type="entry name" value="PepSY"/>
    <property type="match status" value="1"/>
</dbReference>
<comment type="caution">
    <text evidence="4">The sequence shown here is derived from an EMBL/GenBank/DDBJ whole genome shotgun (WGS) entry which is preliminary data.</text>
</comment>
<name>A0ABS6J4W4_9RHOB</name>
<dbReference type="Proteomes" id="UP000731907">
    <property type="component" value="Unassembled WGS sequence"/>
</dbReference>
<feature type="signal peptide" evidence="2">
    <location>
        <begin position="1"/>
        <end position="23"/>
    </location>
</feature>
<evidence type="ECO:0000256" key="2">
    <source>
        <dbReference type="SAM" id="SignalP"/>
    </source>
</evidence>
<keyword evidence="2" id="KW-0732">Signal</keyword>
<feature type="region of interest" description="Disordered" evidence="1">
    <location>
        <begin position="97"/>
        <end position="124"/>
    </location>
</feature>
<proteinExistence type="predicted"/>
<dbReference type="Gene3D" id="3.10.450.40">
    <property type="match status" value="1"/>
</dbReference>
<protein>
    <submittedName>
        <fullName evidence="4">PepSY domain-containing protein</fullName>
    </submittedName>
</protein>
<evidence type="ECO:0000259" key="3">
    <source>
        <dbReference type="Pfam" id="PF03413"/>
    </source>
</evidence>
<dbReference type="RefSeq" id="WP_161762924.1">
    <property type="nucleotide sequence ID" value="NZ_JAAATX020000009.1"/>
</dbReference>
<gene>
    <name evidence="4" type="ORF">GU927_013190</name>
</gene>
<accession>A0ABS6J4W4</accession>
<reference evidence="4 5" key="1">
    <citation type="submission" date="2021-06" db="EMBL/GenBank/DDBJ databases">
        <title>Rhodobacteraceae bacterium strain HSP-20.</title>
        <authorList>
            <person name="Chen W.-M."/>
        </authorList>
    </citation>
    <scope>NUCLEOTIDE SEQUENCE [LARGE SCALE GENOMIC DNA]</scope>
    <source>
        <strain evidence="4 5">HSP-20</strain>
    </source>
</reference>
<feature type="chain" id="PRO_5046584362" evidence="2">
    <location>
        <begin position="24"/>
        <end position="124"/>
    </location>
</feature>
<evidence type="ECO:0000313" key="4">
    <source>
        <dbReference type="EMBL" id="MBU9698799.1"/>
    </source>
</evidence>
<keyword evidence="5" id="KW-1185">Reference proteome</keyword>
<organism evidence="4 5">
    <name type="scientific">Paragemmobacter amnigenus</name>
    <dbReference type="NCBI Taxonomy" id="2852097"/>
    <lineage>
        <taxon>Bacteria</taxon>
        <taxon>Pseudomonadati</taxon>
        <taxon>Pseudomonadota</taxon>
        <taxon>Alphaproteobacteria</taxon>
        <taxon>Rhodobacterales</taxon>
        <taxon>Paracoccaceae</taxon>
        <taxon>Paragemmobacter</taxon>
    </lineage>
</organism>
<evidence type="ECO:0000313" key="5">
    <source>
        <dbReference type="Proteomes" id="UP000731907"/>
    </source>
</evidence>
<feature type="compositionally biased region" description="Acidic residues" evidence="1">
    <location>
        <begin position="104"/>
        <end position="124"/>
    </location>
</feature>